<dbReference type="OrthoDB" id="7605403at2"/>
<organism evidence="2 3">
    <name type="scientific">Methyloligella halotolerans</name>
    <dbReference type="NCBI Taxonomy" id="1177755"/>
    <lineage>
        <taxon>Bacteria</taxon>
        <taxon>Pseudomonadati</taxon>
        <taxon>Pseudomonadota</taxon>
        <taxon>Alphaproteobacteria</taxon>
        <taxon>Hyphomicrobiales</taxon>
        <taxon>Hyphomicrobiaceae</taxon>
        <taxon>Methyloligella</taxon>
    </lineage>
</organism>
<keyword evidence="1" id="KW-0472">Membrane</keyword>
<dbReference type="EMBL" id="MASI01000007">
    <property type="protein sequence ID" value="ODA66495.1"/>
    <property type="molecule type" value="Genomic_DNA"/>
</dbReference>
<feature type="transmembrane region" description="Helical" evidence="1">
    <location>
        <begin position="59"/>
        <end position="78"/>
    </location>
</feature>
<keyword evidence="1" id="KW-0812">Transmembrane</keyword>
<proteinExistence type="predicted"/>
<feature type="transmembrane region" description="Helical" evidence="1">
    <location>
        <begin position="6"/>
        <end position="23"/>
    </location>
</feature>
<feature type="transmembrane region" description="Helical" evidence="1">
    <location>
        <begin position="30"/>
        <end position="53"/>
    </location>
</feature>
<dbReference type="STRING" id="1177755.A7A08_02618"/>
<evidence type="ECO:0000313" key="2">
    <source>
        <dbReference type="EMBL" id="ODA66495.1"/>
    </source>
</evidence>
<comment type="caution">
    <text evidence="2">The sequence shown here is derived from an EMBL/GenBank/DDBJ whole genome shotgun (WGS) entry which is preliminary data.</text>
</comment>
<dbReference type="RefSeq" id="WP_069095788.1">
    <property type="nucleotide sequence ID" value="NZ_MASI01000007.1"/>
</dbReference>
<keyword evidence="1" id="KW-1133">Transmembrane helix</keyword>
<keyword evidence="3" id="KW-1185">Reference proteome</keyword>
<feature type="transmembrane region" description="Helical" evidence="1">
    <location>
        <begin position="296"/>
        <end position="319"/>
    </location>
</feature>
<feature type="transmembrane region" description="Helical" evidence="1">
    <location>
        <begin position="419"/>
        <end position="439"/>
    </location>
</feature>
<feature type="transmembrane region" description="Helical" evidence="1">
    <location>
        <begin position="378"/>
        <end position="404"/>
    </location>
</feature>
<feature type="transmembrane region" description="Helical" evidence="1">
    <location>
        <begin position="339"/>
        <end position="357"/>
    </location>
</feature>
<feature type="transmembrane region" description="Helical" evidence="1">
    <location>
        <begin position="451"/>
        <end position="470"/>
    </location>
</feature>
<gene>
    <name evidence="2" type="ORF">A7A08_02618</name>
</gene>
<evidence type="ECO:0000313" key="3">
    <source>
        <dbReference type="Proteomes" id="UP000095087"/>
    </source>
</evidence>
<feature type="transmembrane region" description="Helical" evidence="1">
    <location>
        <begin position="190"/>
        <end position="219"/>
    </location>
</feature>
<sequence>MFLALLIAGTVFAVLSLPGWLFVAGRNCGLAVYIAAGFCSQAAVALLTALVALVTPGQLPILAALLAALALGVAAFFLRSPPAEWLWPRIDPWAFPVAVCATFATALIIQSAVNFDGGDLVVRAFFNADGFKHIAHVRSLASFGLPARDIFTTDAPLAYYWFAHIPPAVGAALSDDAARSLVASDLLQTFAFWILVYGLVRAAGATGPWAAFFTLIGWLSPSFDGLLALIASGFDVSAAATQLNIEGLGSPLLNGSTLFRLNLYIPQHQFVIAGLLSWGLLQTVRAWPRQKAAKLLSLAPIAAACAISILAGLAALAVYAVTRLLDRRDFMLRRLGEVLIVWAFALTLPLLLGVIGFDPSDSGLTSPLAASKPFAHRAAVRFLLAWPGLLLVYGTGLVGLYGLLTRWRLRPIPEDEKPVFRFALALCAVGLTGLLLSSLINHQRLALEWQLRVSFMAWVGLAIACAWLVQRDDAGCRIRSRGLAWFASPLLLVGLITPVLDASWHAWSTDRWTVRIPGDDLKVLKAIARSTPLDAVVLQKPERPFLLGGEDVWVPVVSGRRVFASDRATDWNAQELRYDQATAYFEGVGPLPEGGYDYLYLSRKLHPESYSELREELENDPVWRSEVCLPDACLFAKSG</sequence>
<dbReference type="Proteomes" id="UP000095087">
    <property type="component" value="Unassembled WGS sequence"/>
</dbReference>
<feature type="transmembrane region" description="Helical" evidence="1">
    <location>
        <begin position="90"/>
        <end position="113"/>
    </location>
</feature>
<dbReference type="AlphaFoldDB" id="A0A1E2RWJ0"/>
<name>A0A1E2RWJ0_9HYPH</name>
<evidence type="ECO:0000256" key="1">
    <source>
        <dbReference type="SAM" id="Phobius"/>
    </source>
</evidence>
<accession>A0A1E2RWJ0</accession>
<reference evidence="2 3" key="1">
    <citation type="submission" date="2016-07" db="EMBL/GenBank/DDBJ databases">
        <title>Draft genome sequence of Methyloligella halotolerans C2T (VKM B-2706T=CCUG 61687T=DSM 25045T), a halotolerant polyhydroxybutyrate accumulating methylotroph.</title>
        <authorList>
            <person name="Vasilenko O.V."/>
            <person name="Doronina N.V."/>
            <person name="Poroshina M.N."/>
            <person name="Tarlachkov S.V."/>
            <person name="Trotsenko Y.A."/>
        </authorList>
    </citation>
    <scope>NUCLEOTIDE SEQUENCE [LARGE SCALE GENOMIC DNA]</scope>
    <source>
        <strain evidence="2 3">VKM B-2706</strain>
    </source>
</reference>
<feature type="transmembrane region" description="Helical" evidence="1">
    <location>
        <begin position="482"/>
        <end position="502"/>
    </location>
</feature>
<protein>
    <submittedName>
        <fullName evidence="2">Uncharacterized protein</fullName>
    </submittedName>
</protein>